<dbReference type="AlphaFoldDB" id="A0A158PMG1"/>
<evidence type="ECO:0000259" key="2">
    <source>
        <dbReference type="Pfam" id="PF14680"/>
    </source>
</evidence>
<protein>
    <submittedName>
        <fullName evidence="5">FANCI_HD2 domain-containing protein</fullName>
    </submittedName>
</protein>
<evidence type="ECO:0000313" key="4">
    <source>
        <dbReference type="Proteomes" id="UP000267027"/>
    </source>
</evidence>
<proteinExistence type="predicted"/>
<dbReference type="Proteomes" id="UP000267027">
    <property type="component" value="Unassembled WGS sequence"/>
</dbReference>
<sequence>MVSLLWFSEAVLTVGNRLPTSFGDNFDSFGLILNALAIQCLLSEEVVADVAPIKKEIGVNVQKNANDLIDSWVLKASNEDVHDLGVDKLSEWNPATARGCANMLFAHMMLNVYDVLIEHEWSRFHENQRESSSIEALNDLRSDLLDWAIDRMLSLSKSLLDGFHPLHSIFCGTNTLTSSAGLLLDYYTSTNCADWIESRELANPSKTRALEAYANILLYLSTKYRSQPIKVIPIWKRSDLNATLARGDEKTLTTNGSLVRHCHLFVTKLFPAILAVDRREGEERRRISVELERQAKLIFKICSALMKMMDSPRCFMTMFKFTMGMLEKNVIANNITLRELLRWLCNLTMKCMDSDNEVKEALNIVADNLVQVLSEEGDECKYKFVEDASKATICDFLASLIDRSLMLNNVKTVPEMVEWKSLTLLGKLLKERLQAIMAIADEHVGIFKPEEARSSSKKSVRKDEVTYVKYVRAREALQSRILLMSEALKEDRLNFQVKKNTIGMRDFRINLKALKTRVVQNEDEKPRRKKIKATQTMGRSDEQENEESMKNSDEEDGITVGDGKDTSEQSVVY</sequence>
<dbReference type="OrthoDB" id="195089at2759"/>
<dbReference type="EMBL" id="UYYA01005173">
    <property type="protein sequence ID" value="VDM64286.1"/>
    <property type="molecule type" value="Genomic_DNA"/>
</dbReference>
<dbReference type="Pfam" id="PF14680">
    <property type="entry name" value="FANCI_HD2"/>
    <property type="match status" value="1"/>
</dbReference>
<reference evidence="5" key="1">
    <citation type="submission" date="2016-04" db="UniProtKB">
        <authorList>
            <consortium name="WormBaseParasite"/>
        </authorList>
    </citation>
    <scope>IDENTIFICATION</scope>
</reference>
<dbReference type="WBParaSite" id="ACOC_0001270001-mRNA-1">
    <property type="protein sequence ID" value="ACOC_0001270001-mRNA-1"/>
    <property type="gene ID" value="ACOC_0001270001"/>
</dbReference>
<dbReference type="STRING" id="334426.A0A158PMG1"/>
<dbReference type="OMA" id="DWAIDRT"/>
<feature type="region of interest" description="Disordered" evidence="1">
    <location>
        <begin position="519"/>
        <end position="573"/>
    </location>
</feature>
<gene>
    <name evidence="3" type="ORF">ACOC_LOCUS12701</name>
</gene>
<evidence type="ECO:0000313" key="3">
    <source>
        <dbReference type="EMBL" id="VDM64286.1"/>
    </source>
</evidence>
<keyword evidence="4" id="KW-1185">Reference proteome</keyword>
<feature type="domain" description="FANCI helical" evidence="2">
    <location>
        <begin position="38"/>
        <end position="140"/>
    </location>
</feature>
<evidence type="ECO:0000313" key="5">
    <source>
        <dbReference type="WBParaSite" id="ACOC_0001270001-mRNA-1"/>
    </source>
</evidence>
<reference evidence="3 4" key="2">
    <citation type="submission" date="2018-11" db="EMBL/GenBank/DDBJ databases">
        <authorList>
            <consortium name="Pathogen Informatics"/>
        </authorList>
    </citation>
    <scope>NUCLEOTIDE SEQUENCE [LARGE SCALE GENOMIC DNA]</scope>
    <source>
        <strain evidence="3 4">Costa Rica</strain>
    </source>
</reference>
<feature type="compositionally biased region" description="Basic and acidic residues" evidence="1">
    <location>
        <begin position="539"/>
        <end position="552"/>
    </location>
</feature>
<evidence type="ECO:0000256" key="1">
    <source>
        <dbReference type="SAM" id="MobiDB-lite"/>
    </source>
</evidence>
<accession>A0A158PMG1</accession>
<name>A0A158PMG1_ANGCS</name>
<organism evidence="5">
    <name type="scientific">Angiostrongylus costaricensis</name>
    <name type="common">Nematode worm</name>
    <dbReference type="NCBI Taxonomy" id="334426"/>
    <lineage>
        <taxon>Eukaryota</taxon>
        <taxon>Metazoa</taxon>
        <taxon>Ecdysozoa</taxon>
        <taxon>Nematoda</taxon>
        <taxon>Chromadorea</taxon>
        <taxon>Rhabditida</taxon>
        <taxon>Rhabditina</taxon>
        <taxon>Rhabditomorpha</taxon>
        <taxon>Strongyloidea</taxon>
        <taxon>Metastrongylidae</taxon>
        <taxon>Angiostrongylus</taxon>
    </lineage>
</organism>
<dbReference type="InterPro" id="IPR029312">
    <property type="entry name" value="FANCI_HD2"/>
</dbReference>